<dbReference type="CDD" id="cd02412">
    <property type="entry name" value="KH-II_30S_S3"/>
    <property type="match status" value="1"/>
</dbReference>
<evidence type="ECO:0000259" key="10">
    <source>
        <dbReference type="PROSITE" id="PS50823"/>
    </source>
</evidence>
<dbReference type="AlphaFoldDB" id="A0A1M3KWA5"/>
<feature type="domain" description="KH type-2" evidence="10">
    <location>
        <begin position="38"/>
        <end position="106"/>
    </location>
</feature>
<dbReference type="HAMAP" id="MF_01309_B">
    <property type="entry name" value="Ribosomal_uS3_B"/>
    <property type="match status" value="1"/>
</dbReference>
<evidence type="ECO:0000256" key="5">
    <source>
        <dbReference type="ARBA" id="ARBA00023274"/>
    </source>
</evidence>
<dbReference type="Pfam" id="PF07650">
    <property type="entry name" value="KH_2"/>
    <property type="match status" value="1"/>
</dbReference>
<dbReference type="InterPro" id="IPR036419">
    <property type="entry name" value="Ribosomal_S3_C_sf"/>
</dbReference>
<sequence>MGQKTHPIGLRLGIIRQWEANWFDEKNVAEKLQEDLMVRNYIKSRLKKAGVARVIVERTAKQLRITINTSRPGVIIGRSGKDISQLEEELRKLTKKEVKILISEIKRPELDAQLVADNIAQQLEGRISFRRAMKNAVSSTMRVGAEGVRIMCSGRLGGADMSRTEQYKEGRVPLHTLRADIDYAQSRAETVYGSLGIKVWICRGEVIGKQQNKEQ</sequence>
<evidence type="ECO:0000256" key="3">
    <source>
        <dbReference type="ARBA" id="ARBA00022884"/>
    </source>
</evidence>
<dbReference type="Proteomes" id="UP000184233">
    <property type="component" value="Unassembled WGS sequence"/>
</dbReference>
<reference evidence="11 12" key="1">
    <citation type="submission" date="2016-09" db="EMBL/GenBank/DDBJ databases">
        <title>Genome-resolved meta-omics ties microbial dynamics to process performance in biotechnology for thiocyanate degradation.</title>
        <authorList>
            <person name="Kantor R.S."/>
            <person name="Huddy R.J."/>
            <person name="Iyer R."/>
            <person name="Thomas B.C."/>
            <person name="Brown C.T."/>
            <person name="Anantharaman K."/>
            <person name="Tringe S."/>
            <person name="Hettich R.L."/>
            <person name="Harrison S.T."/>
            <person name="Banfield J.F."/>
        </authorList>
    </citation>
    <scope>NUCLEOTIDE SEQUENCE [LARGE SCALE GENOMIC DNA]</scope>
    <source>
        <strain evidence="11">59-99</strain>
    </source>
</reference>
<evidence type="ECO:0000256" key="8">
    <source>
        <dbReference type="HAMAP-Rule" id="MF_01309"/>
    </source>
</evidence>
<dbReference type="InterPro" id="IPR057258">
    <property type="entry name" value="Ribosomal_uS3"/>
</dbReference>
<dbReference type="GO" id="GO:0022627">
    <property type="term" value="C:cytosolic small ribosomal subunit"/>
    <property type="evidence" value="ECO:0007669"/>
    <property type="project" value="TreeGrafter"/>
</dbReference>
<dbReference type="PROSITE" id="PS50084">
    <property type="entry name" value="KH_TYPE_1"/>
    <property type="match status" value="1"/>
</dbReference>
<dbReference type="NCBIfam" id="TIGR01009">
    <property type="entry name" value="rpsC_bact"/>
    <property type="match status" value="1"/>
</dbReference>
<comment type="caution">
    <text evidence="11">The sequence shown here is derived from an EMBL/GenBank/DDBJ whole genome shotgun (WGS) entry which is preliminary data.</text>
</comment>
<dbReference type="Gene3D" id="3.30.1140.32">
    <property type="entry name" value="Ribosomal protein S3, C-terminal domain"/>
    <property type="match status" value="1"/>
</dbReference>
<dbReference type="InterPro" id="IPR009019">
    <property type="entry name" value="KH_sf_prok-type"/>
</dbReference>
<organism evidence="11 12">
    <name type="scientific">Candidatus Kapaibacterium thiocyanatum</name>
    <dbReference type="NCBI Taxonomy" id="1895771"/>
    <lineage>
        <taxon>Bacteria</taxon>
        <taxon>Pseudomonadati</taxon>
        <taxon>Candidatus Kapaibacteriota</taxon>
        <taxon>Candidatus Kapaibacteriia</taxon>
        <taxon>Candidatus Kapaibacteriales</taxon>
        <taxon>Candidatus Kapaibacteriaceae</taxon>
        <taxon>Candidatus Kapaibacterium</taxon>
    </lineage>
</organism>
<gene>
    <name evidence="8" type="primary">rpsC</name>
    <name evidence="11" type="ORF">BGO89_09115</name>
</gene>
<keyword evidence="3 8" id="KW-0694">RNA-binding</keyword>
<dbReference type="EMBL" id="MKVH01000024">
    <property type="protein sequence ID" value="OJX56692.1"/>
    <property type="molecule type" value="Genomic_DNA"/>
</dbReference>
<dbReference type="GO" id="GO:0003735">
    <property type="term" value="F:structural constituent of ribosome"/>
    <property type="evidence" value="ECO:0007669"/>
    <property type="project" value="InterPro"/>
</dbReference>
<keyword evidence="2 8" id="KW-0699">rRNA-binding</keyword>
<dbReference type="FunFam" id="3.30.300.20:FF:000001">
    <property type="entry name" value="30S ribosomal protein S3"/>
    <property type="match status" value="1"/>
</dbReference>
<evidence type="ECO:0000256" key="6">
    <source>
        <dbReference type="ARBA" id="ARBA00024998"/>
    </source>
</evidence>
<evidence type="ECO:0000256" key="4">
    <source>
        <dbReference type="ARBA" id="ARBA00022980"/>
    </source>
</evidence>
<evidence type="ECO:0000256" key="2">
    <source>
        <dbReference type="ARBA" id="ARBA00022730"/>
    </source>
</evidence>
<comment type="subunit">
    <text evidence="8">Part of the 30S ribosomal subunit. Forms a tight complex with proteins S10 and S14.</text>
</comment>
<dbReference type="InterPro" id="IPR005704">
    <property type="entry name" value="Ribosomal_uS3_bac-typ"/>
</dbReference>
<keyword evidence="5 8" id="KW-0687">Ribonucleoprotein</keyword>
<dbReference type="InterPro" id="IPR018280">
    <property type="entry name" value="Ribosomal_uS3_CS"/>
</dbReference>
<dbReference type="GO" id="GO:0019843">
    <property type="term" value="F:rRNA binding"/>
    <property type="evidence" value="ECO:0007669"/>
    <property type="project" value="UniProtKB-UniRule"/>
</dbReference>
<keyword evidence="4 8" id="KW-0689">Ribosomal protein</keyword>
<dbReference type="PROSITE" id="PS00548">
    <property type="entry name" value="RIBOSOMAL_S3"/>
    <property type="match status" value="1"/>
</dbReference>
<dbReference type="InterPro" id="IPR015946">
    <property type="entry name" value="KH_dom-like_a/b"/>
</dbReference>
<comment type="similarity">
    <text evidence="1 8 9">Belongs to the universal ribosomal protein uS3 family.</text>
</comment>
<dbReference type="SUPFAM" id="SSF54821">
    <property type="entry name" value="Ribosomal protein S3 C-terminal domain"/>
    <property type="match status" value="1"/>
</dbReference>
<dbReference type="SUPFAM" id="SSF54814">
    <property type="entry name" value="Prokaryotic type KH domain (KH-domain type II)"/>
    <property type="match status" value="1"/>
</dbReference>
<dbReference type="GO" id="GO:0006412">
    <property type="term" value="P:translation"/>
    <property type="evidence" value="ECO:0007669"/>
    <property type="project" value="UniProtKB-UniRule"/>
</dbReference>
<proteinExistence type="inferred from homology"/>
<dbReference type="PANTHER" id="PTHR11760:SF19">
    <property type="entry name" value="SMALL RIBOSOMAL SUBUNIT PROTEIN US3C"/>
    <property type="match status" value="1"/>
</dbReference>
<comment type="function">
    <text evidence="6 8">Binds the lower part of the 30S subunit head. Binds mRNA in the 70S ribosome, positioning it for translation.</text>
</comment>
<evidence type="ECO:0000256" key="1">
    <source>
        <dbReference type="ARBA" id="ARBA00010761"/>
    </source>
</evidence>
<dbReference type="GO" id="GO:0003729">
    <property type="term" value="F:mRNA binding"/>
    <property type="evidence" value="ECO:0007669"/>
    <property type="project" value="UniProtKB-UniRule"/>
</dbReference>
<evidence type="ECO:0000313" key="12">
    <source>
        <dbReference type="Proteomes" id="UP000184233"/>
    </source>
</evidence>
<dbReference type="PANTHER" id="PTHR11760">
    <property type="entry name" value="30S/40S RIBOSOMAL PROTEIN S3"/>
    <property type="match status" value="1"/>
</dbReference>
<protein>
    <recommendedName>
        <fullName evidence="7 8">Small ribosomal subunit protein uS3</fullName>
    </recommendedName>
</protein>
<evidence type="ECO:0000256" key="7">
    <source>
        <dbReference type="ARBA" id="ARBA00035257"/>
    </source>
</evidence>
<accession>A0A1M3KWA5</accession>
<dbReference type="Gene3D" id="3.30.300.20">
    <property type="match status" value="1"/>
</dbReference>
<evidence type="ECO:0000256" key="9">
    <source>
        <dbReference type="RuleBase" id="RU003624"/>
    </source>
</evidence>
<dbReference type="SMART" id="SM00322">
    <property type="entry name" value="KH"/>
    <property type="match status" value="1"/>
</dbReference>
<dbReference type="InterPro" id="IPR004087">
    <property type="entry name" value="KH_dom"/>
</dbReference>
<dbReference type="InterPro" id="IPR001351">
    <property type="entry name" value="Ribosomal_uS3_C"/>
</dbReference>
<name>A0A1M3KWA5_9BACT</name>
<dbReference type="STRING" id="1895771.BGO89_09115"/>
<dbReference type="Pfam" id="PF00189">
    <property type="entry name" value="Ribosomal_S3_C"/>
    <property type="match status" value="1"/>
</dbReference>
<dbReference type="InterPro" id="IPR004044">
    <property type="entry name" value="KH_dom_type_2"/>
</dbReference>
<evidence type="ECO:0000313" key="11">
    <source>
        <dbReference type="EMBL" id="OJX56692.1"/>
    </source>
</evidence>
<dbReference type="PROSITE" id="PS50823">
    <property type="entry name" value="KH_TYPE_2"/>
    <property type="match status" value="1"/>
</dbReference>